<sequence length="384" mass="44666">MRGGSTIGGELFNRDPRAVLWYEPLAAYYTAYYGIDYITKPSAILYDDDLSPVNFTEEEITRLVNFYKKSFSCDLNQLPAEIWLHKIITHSQTLNIIKKCIKTTDRAGLITNYPTPATVCGSIVTSRQRHCPEILQVARYYTVDHPLEKSTNETFGNLKRFLENRLSSMGLTIKEYRKLINHIMNVERLRSNYQHCMELGIQRCKGKMLNVMETLRLKMSHLETILLHNPDMYVIYYVRDPRGIIASRISGMKPSSNRTTMDIVIDTATVLCKTMKDDLESMHKLEAKYPEVFIDMRYEDLVLSPMETAEEIYRILGVEYPGVSKWQLFVDEVFNSKEEDGRFGVKRSNPSHQIYKWKTQLKPKYLNTINRICKGVIFELGYQI</sequence>
<reference evidence="1" key="1">
    <citation type="journal article" date="2023" name="Mol. Biol. Evol.">
        <title>Third-Generation Sequencing Reveals the Adaptive Role of the Epigenome in Three Deep-Sea Polychaetes.</title>
        <authorList>
            <person name="Perez M."/>
            <person name="Aroh O."/>
            <person name="Sun Y."/>
            <person name="Lan Y."/>
            <person name="Juniper S.K."/>
            <person name="Young C.R."/>
            <person name="Angers B."/>
            <person name="Qian P.Y."/>
        </authorList>
    </citation>
    <scope>NUCLEOTIDE SEQUENCE</scope>
    <source>
        <strain evidence="1">P08H-3</strain>
    </source>
</reference>
<keyword evidence="2" id="KW-1185">Reference proteome</keyword>
<dbReference type="Pfam" id="PF13469">
    <property type="entry name" value="Sulfotransfer_3"/>
    <property type="match status" value="1"/>
</dbReference>
<evidence type="ECO:0000313" key="1">
    <source>
        <dbReference type="EMBL" id="KAK2170367.1"/>
    </source>
</evidence>
<dbReference type="PANTHER" id="PTHR10704:SF44">
    <property type="entry name" value="LD35051P-RELATED"/>
    <property type="match status" value="1"/>
</dbReference>
<evidence type="ECO:0000313" key="2">
    <source>
        <dbReference type="Proteomes" id="UP001208570"/>
    </source>
</evidence>
<dbReference type="SUPFAM" id="SSF52540">
    <property type="entry name" value="P-loop containing nucleoside triphosphate hydrolases"/>
    <property type="match status" value="1"/>
</dbReference>
<organism evidence="1 2">
    <name type="scientific">Paralvinella palmiformis</name>
    <dbReference type="NCBI Taxonomy" id="53620"/>
    <lineage>
        <taxon>Eukaryota</taxon>
        <taxon>Metazoa</taxon>
        <taxon>Spiralia</taxon>
        <taxon>Lophotrochozoa</taxon>
        <taxon>Annelida</taxon>
        <taxon>Polychaeta</taxon>
        <taxon>Sedentaria</taxon>
        <taxon>Canalipalpata</taxon>
        <taxon>Terebellida</taxon>
        <taxon>Terebelliformia</taxon>
        <taxon>Alvinellidae</taxon>
        <taxon>Paralvinella</taxon>
    </lineage>
</organism>
<proteinExistence type="predicted"/>
<dbReference type="AlphaFoldDB" id="A0AAD9KFJ0"/>
<dbReference type="PANTHER" id="PTHR10704">
    <property type="entry name" value="CARBOHYDRATE SULFOTRANSFERASE"/>
    <property type="match status" value="1"/>
</dbReference>
<dbReference type="GO" id="GO:0006044">
    <property type="term" value="P:N-acetylglucosamine metabolic process"/>
    <property type="evidence" value="ECO:0007669"/>
    <property type="project" value="TreeGrafter"/>
</dbReference>
<comment type="caution">
    <text evidence="1">The sequence shown here is derived from an EMBL/GenBank/DDBJ whole genome shotgun (WGS) entry which is preliminary data.</text>
</comment>
<dbReference type="EMBL" id="JAODUP010000003">
    <property type="protein sequence ID" value="KAK2170367.1"/>
    <property type="molecule type" value="Genomic_DNA"/>
</dbReference>
<dbReference type="InterPro" id="IPR027417">
    <property type="entry name" value="P-loop_NTPase"/>
</dbReference>
<evidence type="ECO:0008006" key="3">
    <source>
        <dbReference type="Google" id="ProtNLM"/>
    </source>
</evidence>
<dbReference type="GO" id="GO:0001517">
    <property type="term" value="F:N-acetylglucosamine 6-O-sulfotransferase activity"/>
    <property type="evidence" value="ECO:0007669"/>
    <property type="project" value="TreeGrafter"/>
</dbReference>
<accession>A0AAD9KFJ0</accession>
<dbReference type="InterPro" id="IPR051135">
    <property type="entry name" value="Gal/GlcNAc/GalNAc_ST"/>
</dbReference>
<gene>
    <name evidence="1" type="ORF">LSH36_3g20029</name>
</gene>
<dbReference type="Proteomes" id="UP001208570">
    <property type="component" value="Unassembled WGS sequence"/>
</dbReference>
<dbReference type="Gene3D" id="3.40.50.300">
    <property type="entry name" value="P-loop containing nucleotide triphosphate hydrolases"/>
    <property type="match status" value="1"/>
</dbReference>
<dbReference type="GO" id="GO:0006790">
    <property type="term" value="P:sulfur compound metabolic process"/>
    <property type="evidence" value="ECO:0007669"/>
    <property type="project" value="TreeGrafter"/>
</dbReference>
<name>A0AAD9KFJ0_9ANNE</name>
<protein>
    <recommendedName>
        <fullName evidence="3">Sulfotransferase</fullName>
    </recommendedName>
</protein>